<dbReference type="EMBL" id="SRLE01000013">
    <property type="protein sequence ID" value="TGD71584.1"/>
    <property type="molecule type" value="Genomic_DNA"/>
</dbReference>
<evidence type="ECO:0000313" key="3">
    <source>
        <dbReference type="Proteomes" id="UP000298050"/>
    </source>
</evidence>
<keyword evidence="2" id="KW-0418">Kinase</keyword>
<keyword evidence="2" id="KW-0808">Transferase</keyword>
<proteinExistence type="predicted"/>
<dbReference type="OrthoDB" id="8557048at2"/>
<dbReference type="Gene3D" id="3.40.50.10330">
    <property type="entry name" value="Probable inorganic polyphosphate/atp-NAD kinase, domain 1"/>
    <property type="match status" value="1"/>
</dbReference>
<accession>A0A4Z0LWH6</accession>
<dbReference type="RefSeq" id="WP_135446100.1">
    <property type="nucleotide sequence ID" value="NZ_SRLE01000013.1"/>
</dbReference>
<evidence type="ECO:0000259" key="1">
    <source>
        <dbReference type="PROSITE" id="PS50146"/>
    </source>
</evidence>
<dbReference type="GO" id="GO:0016301">
    <property type="term" value="F:kinase activity"/>
    <property type="evidence" value="ECO:0007669"/>
    <property type="project" value="UniProtKB-KW"/>
</dbReference>
<dbReference type="InterPro" id="IPR016064">
    <property type="entry name" value="NAD/diacylglycerol_kinase_sf"/>
</dbReference>
<dbReference type="SUPFAM" id="SSF111331">
    <property type="entry name" value="NAD kinase/diacylglycerol kinase-like"/>
    <property type="match status" value="1"/>
</dbReference>
<gene>
    <name evidence="2" type="ORF">E4634_18255</name>
</gene>
<name>A0A4Z0LWH6_9GAMM</name>
<keyword evidence="3" id="KW-1185">Reference proteome</keyword>
<evidence type="ECO:0000313" key="2">
    <source>
        <dbReference type="EMBL" id="TGD71584.1"/>
    </source>
</evidence>
<dbReference type="AlphaFoldDB" id="A0A4Z0LWH6"/>
<dbReference type="InterPro" id="IPR017438">
    <property type="entry name" value="ATP-NAD_kinase_N"/>
</dbReference>
<feature type="domain" description="DAGKc" evidence="1">
    <location>
        <begin position="3"/>
        <end position="117"/>
    </location>
</feature>
<reference evidence="2 3" key="1">
    <citation type="submission" date="2019-04" db="EMBL/GenBank/DDBJ databases">
        <title>Taxonomy of novel Haliea sp. from mangrove soil of West Coast of India.</title>
        <authorList>
            <person name="Verma A."/>
            <person name="Kumar P."/>
            <person name="Krishnamurthi S."/>
        </authorList>
    </citation>
    <scope>NUCLEOTIDE SEQUENCE [LARGE SCALE GENOMIC DNA]</scope>
    <source>
        <strain evidence="2 3">SAOS-164</strain>
    </source>
</reference>
<dbReference type="Proteomes" id="UP000298050">
    <property type="component" value="Unassembled WGS sequence"/>
</dbReference>
<dbReference type="Pfam" id="PF00781">
    <property type="entry name" value="DAGK_cat"/>
    <property type="match status" value="1"/>
</dbReference>
<dbReference type="PROSITE" id="PS50146">
    <property type="entry name" value="DAGK"/>
    <property type="match status" value="1"/>
</dbReference>
<protein>
    <submittedName>
        <fullName evidence="2">Kinase</fullName>
    </submittedName>
</protein>
<comment type="caution">
    <text evidence="2">The sequence shown here is derived from an EMBL/GenBank/DDBJ whole genome shotgun (WGS) entry which is preliminary data.</text>
</comment>
<dbReference type="InterPro" id="IPR001206">
    <property type="entry name" value="Diacylglycerol_kinase_cat_dom"/>
</dbReference>
<sequence length="320" mass="34357">MNGDAPVVGVISNPASGHNRDQFPAIRARLERDGRVQHIVTSSPDEIEPALRELASREIDVLAINGGDGTCSAVLGTLLETMPFARLPLIAVLPGGTANMNAGDIGIRGSLARAAARFSDWCAGDQRGEERVQRALMRLDCGDGSAVRYGMFLGAGVIIQGTDYAHRELHARGLRDDFSLALGTARTAWGVLRNDPAFRQPVAVDLALADEPARHFDTLILAVSTLQRLAFGMRPFWGTDSGHLGVTLIEGRCTRFATTFLSILRGRANRNAVPGEGYHSWRTDSLALQLAGKLNLDGEIIEPGGAVTLSASRPLEFLRL</sequence>
<organism evidence="2 3">
    <name type="scientific">Mangrovimicrobium sediminis</name>
    <dbReference type="NCBI Taxonomy" id="2562682"/>
    <lineage>
        <taxon>Bacteria</taxon>
        <taxon>Pseudomonadati</taxon>
        <taxon>Pseudomonadota</taxon>
        <taxon>Gammaproteobacteria</taxon>
        <taxon>Cellvibrionales</taxon>
        <taxon>Halieaceae</taxon>
        <taxon>Mangrovimicrobium</taxon>
    </lineage>
</organism>